<reference evidence="1 2" key="1">
    <citation type="submission" date="2021-06" db="EMBL/GenBank/DDBJ databases">
        <title>Caerostris darwini draft genome.</title>
        <authorList>
            <person name="Kono N."/>
            <person name="Arakawa K."/>
        </authorList>
    </citation>
    <scope>NUCLEOTIDE SEQUENCE [LARGE SCALE GENOMIC DNA]</scope>
</reference>
<name>A0AAV4NMC9_9ARAC</name>
<evidence type="ECO:0000313" key="2">
    <source>
        <dbReference type="Proteomes" id="UP001054837"/>
    </source>
</evidence>
<evidence type="ECO:0000313" key="1">
    <source>
        <dbReference type="EMBL" id="GIX84963.1"/>
    </source>
</evidence>
<dbReference type="EMBL" id="BPLQ01001749">
    <property type="protein sequence ID" value="GIX84963.1"/>
    <property type="molecule type" value="Genomic_DNA"/>
</dbReference>
<comment type="caution">
    <text evidence="1">The sequence shown here is derived from an EMBL/GenBank/DDBJ whole genome shotgun (WGS) entry which is preliminary data.</text>
</comment>
<sequence>MFERVLLTPARPLTPGRLRRTLNRGTKVVNKRHRCCCVRLFTTLNEVSKYFVGVGTLHPIIENGFQLGRESLVSSAAAINDVPSPPLAGQKGTPLELHYEVLTESSTNGPLTRKASSGIINNQPGLTEANEFHSSKYIYKLK</sequence>
<gene>
    <name evidence="1" type="ORF">CDAR_304631</name>
</gene>
<dbReference type="AlphaFoldDB" id="A0AAV4NMC9"/>
<proteinExistence type="predicted"/>
<protein>
    <submittedName>
        <fullName evidence="1">Uncharacterized protein</fullName>
    </submittedName>
</protein>
<keyword evidence="2" id="KW-1185">Reference proteome</keyword>
<dbReference type="Proteomes" id="UP001054837">
    <property type="component" value="Unassembled WGS sequence"/>
</dbReference>
<accession>A0AAV4NMC9</accession>
<organism evidence="1 2">
    <name type="scientific">Caerostris darwini</name>
    <dbReference type="NCBI Taxonomy" id="1538125"/>
    <lineage>
        <taxon>Eukaryota</taxon>
        <taxon>Metazoa</taxon>
        <taxon>Ecdysozoa</taxon>
        <taxon>Arthropoda</taxon>
        <taxon>Chelicerata</taxon>
        <taxon>Arachnida</taxon>
        <taxon>Araneae</taxon>
        <taxon>Araneomorphae</taxon>
        <taxon>Entelegynae</taxon>
        <taxon>Araneoidea</taxon>
        <taxon>Araneidae</taxon>
        <taxon>Caerostris</taxon>
    </lineage>
</organism>